<keyword evidence="2" id="KW-1185">Reference proteome</keyword>
<proteinExistence type="predicted"/>
<protein>
    <submittedName>
        <fullName evidence="1">RNA-directed DNA polymerase protein</fullName>
        <ecNumber evidence="1">2.7.7.49</ecNumber>
    </submittedName>
</protein>
<reference evidence="2" key="1">
    <citation type="journal article" date="2022" name="Nat. Commun.">
        <title>Chromosome evolution and the genetic basis of agronomically important traits in greater yam.</title>
        <authorList>
            <person name="Bredeson J.V."/>
            <person name="Lyons J.B."/>
            <person name="Oniyinde I.O."/>
            <person name="Okereke N.R."/>
            <person name="Kolade O."/>
            <person name="Nnabue I."/>
            <person name="Nwadili C.O."/>
            <person name="Hribova E."/>
            <person name="Parker M."/>
            <person name="Nwogha J."/>
            <person name="Shu S."/>
            <person name="Carlson J."/>
            <person name="Kariba R."/>
            <person name="Muthemba S."/>
            <person name="Knop K."/>
            <person name="Barton G.J."/>
            <person name="Sherwood A.V."/>
            <person name="Lopez-Montes A."/>
            <person name="Asiedu R."/>
            <person name="Jamnadass R."/>
            <person name="Muchugi A."/>
            <person name="Goodstein D."/>
            <person name="Egesi C.N."/>
            <person name="Featherston J."/>
            <person name="Asfaw A."/>
            <person name="Simpson G.G."/>
            <person name="Dolezel J."/>
            <person name="Hendre P.S."/>
            <person name="Van Deynze A."/>
            <person name="Kumar P.L."/>
            <person name="Obidiegwu J.E."/>
            <person name="Bhattacharjee R."/>
            <person name="Rokhsar D.S."/>
        </authorList>
    </citation>
    <scope>NUCLEOTIDE SEQUENCE [LARGE SCALE GENOMIC DNA]</scope>
    <source>
        <strain evidence="2">cv. TDa95/00328</strain>
    </source>
</reference>
<organism evidence="1 2">
    <name type="scientific">Dioscorea alata</name>
    <name type="common">Purple yam</name>
    <dbReference type="NCBI Taxonomy" id="55571"/>
    <lineage>
        <taxon>Eukaryota</taxon>
        <taxon>Viridiplantae</taxon>
        <taxon>Streptophyta</taxon>
        <taxon>Embryophyta</taxon>
        <taxon>Tracheophyta</taxon>
        <taxon>Spermatophyta</taxon>
        <taxon>Magnoliopsida</taxon>
        <taxon>Liliopsida</taxon>
        <taxon>Dioscoreales</taxon>
        <taxon>Dioscoreaceae</taxon>
        <taxon>Dioscorea</taxon>
    </lineage>
</organism>
<comment type="caution">
    <text evidence="1">The sequence shown here is derived from an EMBL/GenBank/DDBJ whole genome shotgun (WGS) entry which is preliminary data.</text>
</comment>
<keyword evidence="1" id="KW-0548">Nucleotidyltransferase</keyword>
<keyword evidence="1" id="KW-0695">RNA-directed DNA polymerase</keyword>
<evidence type="ECO:0000313" key="1">
    <source>
        <dbReference type="EMBL" id="KAH7661276.1"/>
    </source>
</evidence>
<evidence type="ECO:0000313" key="2">
    <source>
        <dbReference type="Proteomes" id="UP000827976"/>
    </source>
</evidence>
<sequence length="584" mass="66681">MAGREGASVTRPPLLNGSNYPYWKARMRAFIKSLDECAWIAVEEGWSPPTQVDEEKKETVKKKINWSTEDMKKANANGKALNAIFGGVDENQFKYVAMCESAKEAWEILQTIHEGTNVVRTSKLQMLTTMFENLRMGEEETIAIFNAKLMDIANQAYQLGKKYSDKKLVQKTLRSLPRRFEAKVAAIEEARDITTMNLDELIGSLQAYEMNLNPERKVEDFALKIEAVKQKELQQTVVTDDEDEEDGEFVFLSKKLHNMFKKYKKKGSRFQKKEVPKEEKEEAEDHQQKIKCWECGGVGHYQLECANTLKKKGKSLNAKWSDDSDYSMDEEEEEGNCNHHISFPAIISEAACKSRNVAKSVTTSVTTSDSEFDEVTEKDLLISYKLMLTKFDQMMIQNKRLEKELTECQGKLSQAEKILECMNKGKAKLDEMLSIGRPSKVKKGIGYVGETSSAKTECSRVTFVKSTAQQKEKQVKTKKERIKEVPTCFHCGEIGHIRPKCNKLKEDLKNGRIIGHVQATIKRRVRGRTIVIKKMWIRKTEVSRENVNCSTCVMIERVNQDVTTSRCNMQSLDRGPTRSTCKVS</sequence>
<name>A0ACB7ULH6_DIOAL</name>
<dbReference type="Proteomes" id="UP000827976">
    <property type="component" value="Chromosome 15"/>
</dbReference>
<dbReference type="EMBL" id="CM037025">
    <property type="protein sequence ID" value="KAH7661276.1"/>
    <property type="molecule type" value="Genomic_DNA"/>
</dbReference>
<keyword evidence="1" id="KW-0808">Transferase</keyword>
<gene>
    <name evidence="1" type="ORF">IHE45_15G053300</name>
</gene>
<accession>A0ACB7ULH6</accession>
<dbReference type="EC" id="2.7.7.49" evidence="1"/>